<feature type="domain" description="PFU" evidence="5">
    <location>
        <begin position="96"/>
        <end position="195"/>
    </location>
</feature>
<protein>
    <submittedName>
        <fullName evidence="6">Phospholipase A-2-activating protein-like</fullName>
    </submittedName>
</protein>
<feature type="non-terminal residue" evidence="6">
    <location>
        <position position="230"/>
    </location>
</feature>
<dbReference type="GO" id="GO:0010992">
    <property type="term" value="P:ubiquitin recycling"/>
    <property type="evidence" value="ECO:0007669"/>
    <property type="project" value="TreeGrafter"/>
</dbReference>
<evidence type="ECO:0000256" key="3">
    <source>
        <dbReference type="ARBA" id="ARBA00022737"/>
    </source>
</evidence>
<dbReference type="InterPro" id="IPR038122">
    <property type="entry name" value="PFU_sf"/>
</dbReference>
<dbReference type="OrthoDB" id="10265988at2759"/>
<evidence type="ECO:0000313" key="6">
    <source>
        <dbReference type="EMBL" id="OQR69655.1"/>
    </source>
</evidence>
<dbReference type="PANTHER" id="PTHR19849:SF0">
    <property type="entry name" value="PHOSPHOLIPASE A-2-ACTIVATING PROTEIN"/>
    <property type="match status" value="1"/>
</dbReference>
<dbReference type="PROSITE" id="PS51394">
    <property type="entry name" value="PFU"/>
    <property type="match status" value="1"/>
</dbReference>
<dbReference type="InParanoid" id="A0A1V9X7W9"/>
<dbReference type="GO" id="GO:0005737">
    <property type="term" value="C:cytoplasm"/>
    <property type="evidence" value="ECO:0007669"/>
    <property type="project" value="TreeGrafter"/>
</dbReference>
<keyword evidence="7" id="KW-1185">Reference proteome</keyword>
<comment type="caution">
    <text evidence="6">The sequence shown here is derived from an EMBL/GenBank/DDBJ whole genome shotgun (WGS) entry which is preliminary data.</text>
</comment>
<feature type="compositionally biased region" description="Polar residues" evidence="4">
    <location>
        <begin position="221"/>
        <end position="230"/>
    </location>
</feature>
<evidence type="ECO:0000256" key="4">
    <source>
        <dbReference type="SAM" id="MobiDB-lite"/>
    </source>
</evidence>
<dbReference type="AlphaFoldDB" id="A0A1V9X7W9"/>
<feature type="region of interest" description="Disordered" evidence="4">
    <location>
        <begin position="211"/>
        <end position="230"/>
    </location>
</feature>
<dbReference type="GO" id="GO:0043130">
    <property type="term" value="F:ubiquitin binding"/>
    <property type="evidence" value="ECO:0007669"/>
    <property type="project" value="TreeGrafter"/>
</dbReference>
<keyword evidence="3" id="KW-0677">Repeat</keyword>
<dbReference type="GO" id="GO:0043161">
    <property type="term" value="P:proteasome-mediated ubiquitin-dependent protein catabolic process"/>
    <property type="evidence" value="ECO:0007669"/>
    <property type="project" value="TreeGrafter"/>
</dbReference>
<dbReference type="Proteomes" id="UP000192247">
    <property type="component" value="Unassembled WGS sequence"/>
</dbReference>
<dbReference type="Pfam" id="PF09070">
    <property type="entry name" value="PFU"/>
    <property type="match status" value="1"/>
</dbReference>
<proteinExistence type="predicted"/>
<evidence type="ECO:0000259" key="5">
    <source>
        <dbReference type="PROSITE" id="PS51394"/>
    </source>
</evidence>
<reference evidence="6 7" key="1">
    <citation type="journal article" date="2017" name="Gigascience">
        <title>Draft genome of the honey bee ectoparasitic mite, Tropilaelaps mercedesae, is shaped by the parasitic life history.</title>
        <authorList>
            <person name="Dong X."/>
            <person name="Armstrong S.D."/>
            <person name="Xia D."/>
            <person name="Makepeace B.L."/>
            <person name="Darby A.C."/>
            <person name="Kadowaki T."/>
        </authorList>
    </citation>
    <scope>NUCLEOTIDE SEQUENCE [LARGE SCALE GENOMIC DNA]</scope>
    <source>
        <strain evidence="6">Wuxi-XJTLU</strain>
    </source>
</reference>
<dbReference type="InterPro" id="IPR015155">
    <property type="entry name" value="PFU"/>
</dbReference>
<dbReference type="EMBL" id="MNPL01020228">
    <property type="protein sequence ID" value="OQR69655.1"/>
    <property type="molecule type" value="Genomic_DNA"/>
</dbReference>
<dbReference type="STRING" id="418985.A0A1V9X7W9"/>
<gene>
    <name evidence="6" type="ORF">BIW11_01809</name>
</gene>
<sequence length="230" mass="25084">MPCPTVWSVTLLQNGDIVAGCSDGSARVFTRYEALKANPSEIRAFEQEVAKSTPAPQQFGDIKSEDLPGKEVLNERGKREGQTVLVKDGGQVSAYMWSMDQQTWNKIGDVVGAPGDTGSPGGKVMFEGKEYDFVFNVDVDDNAKPLKLPYNIREDPWHVAQQFIRRHQLPPDYLSNIANFIISNTKGVTLGVDPSSQEFCDPFTGGNRYVPGSSRAPSIDVAQNGNTSPG</sequence>
<dbReference type="PANTHER" id="PTHR19849">
    <property type="entry name" value="PHOSPHOLIPASE A-2-ACTIVATING PROTEIN"/>
    <property type="match status" value="1"/>
</dbReference>
<organism evidence="6 7">
    <name type="scientific">Tropilaelaps mercedesae</name>
    <dbReference type="NCBI Taxonomy" id="418985"/>
    <lineage>
        <taxon>Eukaryota</taxon>
        <taxon>Metazoa</taxon>
        <taxon>Ecdysozoa</taxon>
        <taxon>Arthropoda</taxon>
        <taxon>Chelicerata</taxon>
        <taxon>Arachnida</taxon>
        <taxon>Acari</taxon>
        <taxon>Parasitiformes</taxon>
        <taxon>Mesostigmata</taxon>
        <taxon>Gamasina</taxon>
        <taxon>Dermanyssoidea</taxon>
        <taxon>Laelapidae</taxon>
        <taxon>Tropilaelaps</taxon>
    </lineage>
</organism>
<dbReference type="GO" id="GO:0005634">
    <property type="term" value="C:nucleus"/>
    <property type="evidence" value="ECO:0007669"/>
    <property type="project" value="TreeGrafter"/>
</dbReference>
<evidence type="ECO:0000256" key="2">
    <source>
        <dbReference type="ARBA" id="ARBA00022574"/>
    </source>
</evidence>
<keyword evidence="2" id="KW-0853">WD repeat</keyword>
<keyword evidence="1" id="KW-0963">Cytoplasm</keyword>
<evidence type="ECO:0000256" key="1">
    <source>
        <dbReference type="ARBA" id="ARBA00022490"/>
    </source>
</evidence>
<name>A0A1V9X7W9_9ACAR</name>
<evidence type="ECO:0000313" key="7">
    <source>
        <dbReference type="Proteomes" id="UP000192247"/>
    </source>
</evidence>
<accession>A0A1V9X7W9</accession>
<dbReference type="Gene3D" id="3.10.20.870">
    <property type="entry name" value="PFU (PLAA family ubiquitin binding), C-terminal domain"/>
    <property type="match status" value="1"/>
</dbReference>